<keyword evidence="2" id="KW-1185">Reference proteome</keyword>
<proteinExistence type="predicted"/>
<protein>
    <submittedName>
        <fullName evidence="1">Uncharacterized protein</fullName>
    </submittedName>
</protein>
<comment type="caution">
    <text evidence="1">The sequence shown here is derived from an EMBL/GenBank/DDBJ whole genome shotgun (WGS) entry which is preliminary data.</text>
</comment>
<reference evidence="2" key="1">
    <citation type="submission" date="2023-07" db="EMBL/GenBank/DDBJ databases">
        <title>Whole-genome sequencing of a new Methanosarcina sp. Z-7115.</title>
        <authorList>
            <person name="Zhilina T.N."/>
            <person name="Merkel A.Y."/>
        </authorList>
    </citation>
    <scope>NUCLEOTIDE SEQUENCE [LARGE SCALE GENOMIC DNA]</scope>
    <source>
        <strain evidence="2">Z-7115</strain>
    </source>
</reference>
<sequence length="45" mass="5094">MLLAHKLVLSSEARRTAHCRAATLLAQLGFTYRFITNRVPARLLL</sequence>
<organism evidence="1 2">
    <name type="scientific">Methanosarcina baikalica</name>
    <dbReference type="NCBI Taxonomy" id="3073890"/>
    <lineage>
        <taxon>Archaea</taxon>
        <taxon>Methanobacteriati</taxon>
        <taxon>Methanobacteriota</taxon>
        <taxon>Stenosarchaea group</taxon>
        <taxon>Methanomicrobia</taxon>
        <taxon>Methanosarcinales</taxon>
        <taxon>Methanosarcinaceae</taxon>
        <taxon>Methanosarcina</taxon>
    </lineage>
</organism>
<evidence type="ECO:0000313" key="1">
    <source>
        <dbReference type="EMBL" id="MDR7667161.1"/>
    </source>
</evidence>
<accession>A0ABU2D5A2</accession>
<dbReference type="EMBL" id="JAVKPK010000098">
    <property type="protein sequence ID" value="MDR7667161.1"/>
    <property type="molecule type" value="Genomic_DNA"/>
</dbReference>
<evidence type="ECO:0000313" key="2">
    <source>
        <dbReference type="Proteomes" id="UP001246244"/>
    </source>
</evidence>
<dbReference type="RefSeq" id="WP_310577189.1">
    <property type="nucleotide sequence ID" value="NZ_JAVKPK010000098.1"/>
</dbReference>
<name>A0ABU2D5A2_9EURY</name>
<gene>
    <name evidence="1" type="ORF">RG963_15535</name>
</gene>
<dbReference type="Proteomes" id="UP001246244">
    <property type="component" value="Unassembled WGS sequence"/>
</dbReference>